<sequence length="253" mass="27829">MTRFSGNRCVESQCIHFLAPKCNGENCEHYIQSVKPKVLGLGFRIFYTIMGWLALKSAIGLGLGFFVGIMIFAIPYVIDYLDWVNFRGERRISNFLAFITFSVLFIIGFAGIVDHMEMSVAKSQLQVIHAALSEDTLPSEYGRVSALIDRLQASIKNDLTSLQKGSNAEGIAKNLGHSIDTMNRVQTIATNKANLTLRFTDGAEDGFEFGALDFWYIVGAVAISFTTYDWAAHKFIRDSTAAAPGNTSSLGGI</sequence>
<evidence type="ECO:0000313" key="2">
    <source>
        <dbReference type="EMBL" id="KYZ75519.1"/>
    </source>
</evidence>
<name>A0A154BNP8_ANASB</name>
<reference evidence="2 3" key="1">
    <citation type="submission" date="2016-02" db="EMBL/GenBank/DDBJ databases">
        <title>Anaerosporomusa subterraneum gen. nov., sp. nov., a spore-forming obligate anaerobe isolated from saprolite.</title>
        <authorList>
            <person name="Choi J.K."/>
            <person name="Shah M."/>
            <person name="Yee N."/>
        </authorList>
    </citation>
    <scope>NUCLEOTIDE SEQUENCE [LARGE SCALE GENOMIC DNA]</scope>
    <source>
        <strain evidence="2 3">RU4</strain>
    </source>
</reference>
<evidence type="ECO:0000256" key="1">
    <source>
        <dbReference type="SAM" id="Phobius"/>
    </source>
</evidence>
<dbReference type="EMBL" id="LSGP01000023">
    <property type="protein sequence ID" value="KYZ75519.1"/>
    <property type="molecule type" value="Genomic_DNA"/>
</dbReference>
<keyword evidence="3" id="KW-1185">Reference proteome</keyword>
<protein>
    <submittedName>
        <fullName evidence="2">Uncharacterized protein</fullName>
    </submittedName>
</protein>
<feature type="transmembrane region" description="Helical" evidence="1">
    <location>
        <begin position="61"/>
        <end position="81"/>
    </location>
</feature>
<gene>
    <name evidence="2" type="ORF">AXX12_12455</name>
</gene>
<dbReference type="AlphaFoldDB" id="A0A154BNP8"/>
<organism evidence="2 3">
    <name type="scientific">Anaerosporomusa subterranea</name>
    <dbReference type="NCBI Taxonomy" id="1794912"/>
    <lineage>
        <taxon>Bacteria</taxon>
        <taxon>Bacillati</taxon>
        <taxon>Bacillota</taxon>
        <taxon>Negativicutes</taxon>
        <taxon>Acetonemataceae</taxon>
        <taxon>Anaerosporomusa</taxon>
    </lineage>
</organism>
<proteinExistence type="predicted"/>
<feature type="transmembrane region" description="Helical" evidence="1">
    <location>
        <begin position="38"/>
        <end position="55"/>
    </location>
</feature>
<keyword evidence="1" id="KW-0812">Transmembrane</keyword>
<feature type="transmembrane region" description="Helical" evidence="1">
    <location>
        <begin position="93"/>
        <end position="113"/>
    </location>
</feature>
<comment type="caution">
    <text evidence="2">The sequence shown here is derived from an EMBL/GenBank/DDBJ whole genome shotgun (WGS) entry which is preliminary data.</text>
</comment>
<dbReference type="Proteomes" id="UP000076268">
    <property type="component" value="Unassembled WGS sequence"/>
</dbReference>
<accession>A0A154BNP8</accession>
<keyword evidence="1" id="KW-0472">Membrane</keyword>
<evidence type="ECO:0000313" key="3">
    <source>
        <dbReference type="Proteomes" id="UP000076268"/>
    </source>
</evidence>
<dbReference type="RefSeq" id="WP_066244194.1">
    <property type="nucleotide sequence ID" value="NZ_LSGP01000023.1"/>
</dbReference>
<keyword evidence="1" id="KW-1133">Transmembrane helix</keyword>